<dbReference type="Gene3D" id="3.40.50.150">
    <property type="entry name" value="Vaccinia Virus protein VP39"/>
    <property type="match status" value="1"/>
</dbReference>
<protein>
    <submittedName>
        <fullName evidence="3">Methyltransferase domain-containing protein</fullName>
    </submittedName>
</protein>
<proteinExistence type="predicted"/>
<dbReference type="InterPro" id="IPR051052">
    <property type="entry name" value="Diverse_substrate_MTase"/>
</dbReference>
<dbReference type="AlphaFoldDB" id="A0A6G9XNE8"/>
<reference evidence="3 4" key="1">
    <citation type="journal article" date="2019" name="ACS Chem. Biol.">
        <title>Identification and Mobilization of a Cryptic Antibiotic Biosynthesis Gene Locus from a Human-Pathogenic Nocardia Isolate.</title>
        <authorList>
            <person name="Herisse M."/>
            <person name="Ishida K."/>
            <person name="Porter J.L."/>
            <person name="Howden B."/>
            <person name="Hertweck C."/>
            <person name="Stinear T.P."/>
            <person name="Pidot S.J."/>
        </authorList>
    </citation>
    <scope>NUCLEOTIDE SEQUENCE [LARGE SCALE GENOMIC DNA]</scope>
    <source>
        <strain evidence="3 4">AUSMDU00024985</strain>
    </source>
</reference>
<dbReference type="SUPFAM" id="SSF53335">
    <property type="entry name" value="S-adenosyl-L-methionine-dependent methyltransferases"/>
    <property type="match status" value="1"/>
</dbReference>
<dbReference type="PANTHER" id="PTHR44942:SF4">
    <property type="entry name" value="METHYLTRANSFERASE TYPE 11 DOMAIN-CONTAINING PROTEIN"/>
    <property type="match status" value="1"/>
</dbReference>
<evidence type="ECO:0000256" key="2">
    <source>
        <dbReference type="ARBA" id="ARBA00022679"/>
    </source>
</evidence>
<dbReference type="Proteomes" id="UP000501705">
    <property type="component" value="Chromosome"/>
</dbReference>
<sequence>MPTIPSEQSPSAEPQAHQARAIAESFGVDAARYDRSRPRYPAELIAAVVAAGRGRDVLDVGIGTGIVARQFQAAGCTVLGVEPDSRMAEFARRTGTEVEVATFENWDPAGRAFDAVVAGQTWHWVDPVAGAHKAAAALRPGGTLALFWNVQQPPPALEQALTDVFRRMFPDSPIARLPKMSGVEMYTAMCDKAADGIRATAAFDEPQHRSFEWTQPYTRDEWLDYAATTGATTRLPQTALNEVRTELGAVIDRSGGNFVCHYTTVMLTATKMS</sequence>
<dbReference type="PANTHER" id="PTHR44942">
    <property type="entry name" value="METHYLTRANSF_11 DOMAIN-CONTAINING PROTEIN"/>
    <property type="match status" value="1"/>
</dbReference>
<dbReference type="RefSeq" id="WP_167461538.1">
    <property type="nucleotide sequence ID" value="NZ_CP046171.1"/>
</dbReference>
<dbReference type="GO" id="GO:0032259">
    <property type="term" value="P:methylation"/>
    <property type="evidence" value="ECO:0007669"/>
    <property type="project" value="UniProtKB-KW"/>
</dbReference>
<organism evidence="3 4">
    <name type="scientific">Nocardia brasiliensis</name>
    <dbReference type="NCBI Taxonomy" id="37326"/>
    <lineage>
        <taxon>Bacteria</taxon>
        <taxon>Bacillati</taxon>
        <taxon>Actinomycetota</taxon>
        <taxon>Actinomycetes</taxon>
        <taxon>Mycobacteriales</taxon>
        <taxon>Nocardiaceae</taxon>
        <taxon>Nocardia</taxon>
    </lineage>
</organism>
<evidence type="ECO:0000313" key="4">
    <source>
        <dbReference type="Proteomes" id="UP000501705"/>
    </source>
</evidence>
<name>A0A6G9XNE8_NOCBR</name>
<evidence type="ECO:0000256" key="1">
    <source>
        <dbReference type="ARBA" id="ARBA00022603"/>
    </source>
</evidence>
<dbReference type="GO" id="GO:0008168">
    <property type="term" value="F:methyltransferase activity"/>
    <property type="evidence" value="ECO:0007669"/>
    <property type="project" value="UniProtKB-KW"/>
</dbReference>
<dbReference type="EMBL" id="CP046171">
    <property type="protein sequence ID" value="QIS02447.1"/>
    <property type="molecule type" value="Genomic_DNA"/>
</dbReference>
<dbReference type="InterPro" id="IPR029063">
    <property type="entry name" value="SAM-dependent_MTases_sf"/>
</dbReference>
<keyword evidence="2 3" id="KW-0808">Transferase</keyword>
<dbReference type="Pfam" id="PF13489">
    <property type="entry name" value="Methyltransf_23"/>
    <property type="match status" value="1"/>
</dbReference>
<keyword evidence="1 3" id="KW-0489">Methyltransferase</keyword>
<gene>
    <name evidence="3" type="ORF">F5X71_09025</name>
</gene>
<evidence type="ECO:0000313" key="3">
    <source>
        <dbReference type="EMBL" id="QIS02447.1"/>
    </source>
</evidence>
<dbReference type="CDD" id="cd02440">
    <property type="entry name" value="AdoMet_MTases"/>
    <property type="match status" value="1"/>
</dbReference>
<accession>A0A6G9XNE8</accession>